<accession>A0A5B7JZC6</accession>
<sequence length="66" mass="7356">MDMIYNGTNETELSRRLDPRSTFPTSDLAPQRGRDSTGTITFNSVLIIVALFTREGIKCTKFVSVS</sequence>
<evidence type="ECO:0000313" key="3">
    <source>
        <dbReference type="Proteomes" id="UP000324222"/>
    </source>
</evidence>
<feature type="region of interest" description="Disordered" evidence="1">
    <location>
        <begin position="1"/>
        <end position="34"/>
    </location>
</feature>
<dbReference type="EMBL" id="VSRR010136075">
    <property type="protein sequence ID" value="MPD03432.1"/>
    <property type="molecule type" value="Genomic_DNA"/>
</dbReference>
<comment type="caution">
    <text evidence="2">The sequence shown here is derived from an EMBL/GenBank/DDBJ whole genome shotgun (WGS) entry which is preliminary data.</text>
</comment>
<gene>
    <name evidence="2" type="ORF">E2C01_099070</name>
</gene>
<evidence type="ECO:0000256" key="1">
    <source>
        <dbReference type="SAM" id="MobiDB-lite"/>
    </source>
</evidence>
<proteinExistence type="predicted"/>
<organism evidence="2 3">
    <name type="scientific">Portunus trituberculatus</name>
    <name type="common">Swimming crab</name>
    <name type="synonym">Neptunus trituberculatus</name>
    <dbReference type="NCBI Taxonomy" id="210409"/>
    <lineage>
        <taxon>Eukaryota</taxon>
        <taxon>Metazoa</taxon>
        <taxon>Ecdysozoa</taxon>
        <taxon>Arthropoda</taxon>
        <taxon>Crustacea</taxon>
        <taxon>Multicrustacea</taxon>
        <taxon>Malacostraca</taxon>
        <taxon>Eumalacostraca</taxon>
        <taxon>Eucarida</taxon>
        <taxon>Decapoda</taxon>
        <taxon>Pleocyemata</taxon>
        <taxon>Brachyura</taxon>
        <taxon>Eubrachyura</taxon>
        <taxon>Portunoidea</taxon>
        <taxon>Portunidae</taxon>
        <taxon>Portuninae</taxon>
        <taxon>Portunus</taxon>
    </lineage>
</organism>
<keyword evidence="3" id="KW-1185">Reference proteome</keyword>
<feature type="compositionally biased region" description="Polar residues" evidence="1">
    <location>
        <begin position="1"/>
        <end position="11"/>
    </location>
</feature>
<evidence type="ECO:0000313" key="2">
    <source>
        <dbReference type="EMBL" id="MPD03432.1"/>
    </source>
</evidence>
<dbReference type="AlphaFoldDB" id="A0A5B7JZC6"/>
<protein>
    <submittedName>
        <fullName evidence="2">Uncharacterized protein</fullName>
    </submittedName>
</protein>
<reference evidence="2 3" key="1">
    <citation type="submission" date="2019-05" db="EMBL/GenBank/DDBJ databases">
        <title>Another draft genome of Portunus trituberculatus and its Hox gene families provides insights of decapod evolution.</title>
        <authorList>
            <person name="Jeong J.-H."/>
            <person name="Song I."/>
            <person name="Kim S."/>
            <person name="Choi T."/>
            <person name="Kim D."/>
            <person name="Ryu S."/>
            <person name="Kim W."/>
        </authorList>
    </citation>
    <scope>NUCLEOTIDE SEQUENCE [LARGE SCALE GENOMIC DNA]</scope>
    <source>
        <tissue evidence="2">Muscle</tissue>
    </source>
</reference>
<name>A0A5B7JZC6_PORTR</name>
<dbReference type="Proteomes" id="UP000324222">
    <property type="component" value="Unassembled WGS sequence"/>
</dbReference>